<feature type="compositionally biased region" description="Basic and acidic residues" evidence="4">
    <location>
        <begin position="1158"/>
        <end position="1169"/>
    </location>
</feature>
<dbReference type="STRING" id="105231.A0A1Y1HNE0"/>
<proteinExistence type="predicted"/>
<dbReference type="PROSITE" id="PS50294">
    <property type="entry name" value="WD_REPEATS_REGION"/>
    <property type="match status" value="1"/>
</dbReference>
<dbReference type="SUPFAM" id="SSF50978">
    <property type="entry name" value="WD40 repeat-like"/>
    <property type="match status" value="1"/>
</dbReference>
<feature type="repeat" description="WD" evidence="3">
    <location>
        <begin position="666"/>
        <end position="694"/>
    </location>
</feature>
<dbReference type="PROSITE" id="PS50082">
    <property type="entry name" value="WD_REPEATS_2"/>
    <property type="match status" value="3"/>
</dbReference>
<sequence length="1356" mass="148945">MAMQNVDYIALLADMPGFFVKTRQGGPGVEISQEEDIPQGFGDRIPVVAAGLDVEHGGPFTKLQIFPLQLWPSNHPSFKLPPDSQSPRSPLMCATPHEQALWRPPETKSLPEEGHILALTIHQAQPLVPELRLTSPVVRMHCVDRTTGHYLKKTDAARPAVLHNEACDYIMPLQTKPFDLKQGGRGGILSATWEECLLLDEEAVRFFAPDALLLLEILQLPASLSKQKRGRLTGGVPAWKLLDGHYRVAWAYLAPQSPLGQPHLGRVSLQLYHYAPPPRFRSREAPEVFATWQSLCDPRSSARARRKRARRLLYPGAIAVTTAAVPRPRADTVVAAPQVGVRGLLASQVEAGRLGAEDLLQEWQDKNQGGEQTRNGETGGALLTEDDVSAPQHARAHHEPCIVPTVLQHRLAAGSRGCVRIRFSPSGRFLAVVASEALLYPLLVFSAHSGALLATFQGHQSLAYDLSWTTDDCSILTASSDFTAKLWDFSPGLRTGRLGASLKQPGAATGGPATVFQHPCYVYGAAFHPTALAPRLVATAAFDGHVRVWDRDGGEMLRQIPLHKTHINALVFDHVGKRLFTGDGSGAITECSCDFSPEGGGLKPLRTSTELGGEPITCLRLAPSGRRLFALARRNRLVGIDSRLFTVDRRYRGLRCQDHPVAFDVSPDGRFLVAGSEDGRAYMWQVDSGAVFSPFPPLPRSEAVYECAWNPVEHTVAIAAVGVGSPGMIFCPDPSLVQQFDPQGTLSASFDPILTGTTFVMSPEHPLPAELRRMQRSGPLLPMDKFTPEKIKEMLSTLRTADTRRLTAAGTPRDARAGPPEQSEVKWQAGLELREQLERAESSGQERLEVARAQNAGRGSIEQPESAGEGSSDGGRRKSERQKNSEGASEVNERSGAHEQTGRKAGLQKRCSWTRSSGLRAEQNLPEKKEEESERVKVVGASAQEVRMDVGFAESPKILEAKTSERDSGEAREEGLRKARSRSSDRASVADEGERNGTDNGPGRSRESGDVDRKNRLEERRKARNKWMEFRPEGEGAEQNRTERVAVTSAQSRDEREVGPSGSTYVGSRDEEQTARKERRLSESRKKGRGEWNELRAEDGTARNPSRVATLRRISSRLKEKLKLDLNQINADKESPEDGDQCLERDGKAPKRGKRRSGKEQEGKTERAESNGNGGRNGAAQTAERSLTGRLAKVLDPRERIKARLERQRSRGNIQQGIKERHAMAAAGVGPGSGRSTDINYVLIVHGTFSGPKLIDGKAHLENAWWAPPGGFGTTLQNALSAKAGSSLEWDNAVFRDRFLTSNNNLFFWEGKNTDESREKGPSSLQNVSWTSVRKTPVLESTLSPIAMEAMWRFER</sequence>
<feature type="compositionally biased region" description="Basic and acidic residues" evidence="4">
    <location>
        <begin position="925"/>
        <end position="937"/>
    </location>
</feature>
<gene>
    <name evidence="5" type="ORF">KFL_000470270</name>
</gene>
<feature type="compositionally biased region" description="Basic and acidic residues" evidence="4">
    <location>
        <begin position="1131"/>
        <end position="1149"/>
    </location>
</feature>
<keyword evidence="1 3" id="KW-0853">WD repeat</keyword>
<dbReference type="InterPro" id="IPR052803">
    <property type="entry name" value="Cilium-Associated_Jouberin"/>
</dbReference>
<protein>
    <submittedName>
        <fullName evidence="5">WD40 repeat-containing protein</fullName>
    </submittedName>
</protein>
<evidence type="ECO:0000313" key="5">
    <source>
        <dbReference type="EMBL" id="GAQ80154.1"/>
    </source>
</evidence>
<feature type="repeat" description="WD" evidence="3">
    <location>
        <begin position="456"/>
        <end position="490"/>
    </location>
</feature>
<dbReference type="SMART" id="SM00320">
    <property type="entry name" value="WD40"/>
    <property type="match status" value="5"/>
</dbReference>
<dbReference type="InterPro" id="IPR015943">
    <property type="entry name" value="WD40/YVTN_repeat-like_dom_sf"/>
</dbReference>
<dbReference type="PANTHER" id="PTHR44499">
    <property type="entry name" value="JOUBERIN"/>
    <property type="match status" value="1"/>
</dbReference>
<dbReference type="InterPro" id="IPR036322">
    <property type="entry name" value="WD40_repeat_dom_sf"/>
</dbReference>
<dbReference type="PANTHER" id="PTHR44499:SF1">
    <property type="entry name" value="JOUBERIN"/>
    <property type="match status" value="1"/>
</dbReference>
<name>A0A1Y1HNE0_KLENI</name>
<dbReference type="GO" id="GO:0044458">
    <property type="term" value="P:motile cilium assembly"/>
    <property type="evidence" value="ECO:0000318"/>
    <property type="project" value="GO_Central"/>
</dbReference>
<evidence type="ECO:0000313" key="6">
    <source>
        <dbReference type="Proteomes" id="UP000054558"/>
    </source>
</evidence>
<dbReference type="PROSITE" id="PS00678">
    <property type="entry name" value="WD_REPEATS_1"/>
    <property type="match status" value="1"/>
</dbReference>
<feature type="region of interest" description="Disordered" evidence="4">
    <location>
        <begin position="853"/>
        <end position="1195"/>
    </location>
</feature>
<dbReference type="GO" id="GO:0036064">
    <property type="term" value="C:ciliary basal body"/>
    <property type="evidence" value="ECO:0000318"/>
    <property type="project" value="GO_Central"/>
</dbReference>
<dbReference type="Proteomes" id="UP000054558">
    <property type="component" value="Unassembled WGS sequence"/>
</dbReference>
<feature type="compositionally biased region" description="Basic and acidic residues" evidence="4">
    <location>
        <begin position="891"/>
        <end position="902"/>
    </location>
</feature>
<feature type="compositionally biased region" description="Basic and acidic residues" evidence="4">
    <location>
        <begin position="1004"/>
        <end position="1044"/>
    </location>
</feature>
<feature type="region of interest" description="Disordered" evidence="4">
    <location>
        <begin position="799"/>
        <end position="826"/>
    </location>
</feature>
<evidence type="ECO:0000256" key="3">
    <source>
        <dbReference type="PROSITE-ProRule" id="PRU00221"/>
    </source>
</evidence>
<feature type="compositionally biased region" description="Basic and acidic residues" evidence="4">
    <location>
        <begin position="1068"/>
        <end position="1101"/>
    </location>
</feature>
<keyword evidence="2" id="KW-0677">Repeat</keyword>
<feature type="repeat" description="WD" evidence="3">
    <location>
        <begin position="515"/>
        <end position="559"/>
    </location>
</feature>
<feature type="compositionally biased region" description="Low complexity" evidence="4">
    <location>
        <begin position="799"/>
        <end position="811"/>
    </location>
</feature>
<keyword evidence="6" id="KW-1185">Reference proteome</keyword>
<dbReference type="Gene3D" id="2.130.10.10">
    <property type="entry name" value="YVTN repeat-like/Quinoprotein amine dehydrogenase"/>
    <property type="match status" value="1"/>
</dbReference>
<dbReference type="Pfam" id="PF00400">
    <property type="entry name" value="WD40"/>
    <property type="match status" value="3"/>
</dbReference>
<organism evidence="5 6">
    <name type="scientific">Klebsormidium nitens</name>
    <name type="common">Green alga</name>
    <name type="synonym">Ulothrix nitens</name>
    <dbReference type="NCBI Taxonomy" id="105231"/>
    <lineage>
        <taxon>Eukaryota</taxon>
        <taxon>Viridiplantae</taxon>
        <taxon>Streptophyta</taxon>
        <taxon>Klebsormidiophyceae</taxon>
        <taxon>Klebsormidiales</taxon>
        <taxon>Klebsormidiaceae</taxon>
        <taxon>Klebsormidium</taxon>
    </lineage>
</organism>
<feature type="compositionally biased region" description="Basic and acidic residues" evidence="4">
    <location>
        <begin position="874"/>
        <end position="884"/>
    </location>
</feature>
<reference evidence="5 6" key="1">
    <citation type="journal article" date="2014" name="Nat. Commun.">
        <title>Klebsormidium flaccidum genome reveals primary factors for plant terrestrial adaptation.</title>
        <authorList>
            <person name="Hori K."/>
            <person name="Maruyama F."/>
            <person name="Fujisawa T."/>
            <person name="Togashi T."/>
            <person name="Yamamoto N."/>
            <person name="Seo M."/>
            <person name="Sato S."/>
            <person name="Yamada T."/>
            <person name="Mori H."/>
            <person name="Tajima N."/>
            <person name="Moriyama T."/>
            <person name="Ikeuchi M."/>
            <person name="Watanabe M."/>
            <person name="Wada H."/>
            <person name="Kobayashi K."/>
            <person name="Saito M."/>
            <person name="Masuda T."/>
            <person name="Sasaki-Sekimoto Y."/>
            <person name="Mashiguchi K."/>
            <person name="Awai K."/>
            <person name="Shimojima M."/>
            <person name="Masuda S."/>
            <person name="Iwai M."/>
            <person name="Nobusawa T."/>
            <person name="Narise T."/>
            <person name="Kondo S."/>
            <person name="Saito H."/>
            <person name="Sato R."/>
            <person name="Murakawa M."/>
            <person name="Ihara Y."/>
            <person name="Oshima-Yamada Y."/>
            <person name="Ohtaka K."/>
            <person name="Satoh M."/>
            <person name="Sonobe K."/>
            <person name="Ishii M."/>
            <person name="Ohtani R."/>
            <person name="Kanamori-Sato M."/>
            <person name="Honoki R."/>
            <person name="Miyazaki D."/>
            <person name="Mochizuki H."/>
            <person name="Umetsu J."/>
            <person name="Higashi K."/>
            <person name="Shibata D."/>
            <person name="Kamiya Y."/>
            <person name="Sato N."/>
            <person name="Nakamura Y."/>
            <person name="Tabata S."/>
            <person name="Ida S."/>
            <person name="Kurokawa K."/>
            <person name="Ohta H."/>
        </authorList>
    </citation>
    <scope>NUCLEOTIDE SEQUENCE [LARGE SCALE GENOMIC DNA]</scope>
    <source>
        <strain evidence="5 6">NIES-2285</strain>
    </source>
</reference>
<dbReference type="OrthoDB" id="568289at2759"/>
<dbReference type="InterPro" id="IPR001680">
    <property type="entry name" value="WD40_rpt"/>
</dbReference>
<feature type="compositionally biased region" description="Basic and acidic residues" evidence="4">
    <location>
        <begin position="957"/>
        <end position="997"/>
    </location>
</feature>
<evidence type="ECO:0000256" key="2">
    <source>
        <dbReference type="ARBA" id="ARBA00022737"/>
    </source>
</evidence>
<accession>A0A1Y1HNE0</accession>
<dbReference type="EMBL" id="DF236996">
    <property type="protein sequence ID" value="GAQ80154.1"/>
    <property type="molecule type" value="Genomic_DNA"/>
</dbReference>
<dbReference type="InterPro" id="IPR019775">
    <property type="entry name" value="WD40_repeat_CS"/>
</dbReference>
<evidence type="ECO:0000256" key="4">
    <source>
        <dbReference type="SAM" id="MobiDB-lite"/>
    </source>
</evidence>
<evidence type="ECO:0000256" key="1">
    <source>
        <dbReference type="ARBA" id="ARBA00022574"/>
    </source>
</evidence>